<evidence type="ECO:0000313" key="3">
    <source>
        <dbReference type="Proteomes" id="UP001600888"/>
    </source>
</evidence>
<keyword evidence="3" id="KW-1185">Reference proteome</keyword>
<name>A0ABR4FE84_9PEZI</name>
<feature type="chain" id="PRO_5045202171" evidence="1">
    <location>
        <begin position="18"/>
        <end position="219"/>
    </location>
</feature>
<reference evidence="2 3" key="1">
    <citation type="submission" date="2024-03" db="EMBL/GenBank/DDBJ databases">
        <title>A high-quality draft genome sequence of Diaporthe vaccinii, a causative agent of upright dieback and viscid rot disease in cranberry plants.</title>
        <authorList>
            <person name="Sarrasin M."/>
            <person name="Lang B.F."/>
            <person name="Burger G."/>
        </authorList>
    </citation>
    <scope>NUCLEOTIDE SEQUENCE [LARGE SCALE GENOMIC DNA]</scope>
    <source>
        <strain evidence="2 3">IS7</strain>
    </source>
</reference>
<gene>
    <name evidence="2" type="ORF">FJTKL_08026</name>
</gene>
<dbReference type="EMBL" id="JBAWTH010000002">
    <property type="protein sequence ID" value="KAL2293010.1"/>
    <property type="molecule type" value="Genomic_DNA"/>
</dbReference>
<comment type="caution">
    <text evidence="2">The sequence shown here is derived from an EMBL/GenBank/DDBJ whole genome shotgun (WGS) entry which is preliminary data.</text>
</comment>
<accession>A0ABR4FE84</accession>
<evidence type="ECO:0000256" key="1">
    <source>
        <dbReference type="SAM" id="SignalP"/>
    </source>
</evidence>
<proteinExistence type="predicted"/>
<dbReference type="Proteomes" id="UP001600888">
    <property type="component" value="Unassembled WGS sequence"/>
</dbReference>
<evidence type="ECO:0000313" key="2">
    <source>
        <dbReference type="EMBL" id="KAL2293010.1"/>
    </source>
</evidence>
<protein>
    <submittedName>
        <fullName evidence="2">Uncharacterized protein</fullName>
    </submittedName>
</protein>
<sequence length="219" mass="23868">MISALFVLSVLSAVGAAFPSSANLRRTSNTSLPVCSSTPEACVCPDGTFYQVSTTYAVFFAETGDLTELISNFTDTAWQGASPAEVGGNATNPTRILQGEVDGAAIETTEWLTEFVDYSGGEYLEHKRLRKGFFERFEIIDVPIHYTGESGPGIIGGAWDTIDVRKISDGKTLWVWGIYACMSSAWDFRLIHQSLMKNINSTLEKEGKLRGKTIGPFSV</sequence>
<feature type="signal peptide" evidence="1">
    <location>
        <begin position="1"/>
        <end position="17"/>
    </location>
</feature>
<organism evidence="2 3">
    <name type="scientific">Diaporthe vaccinii</name>
    <dbReference type="NCBI Taxonomy" id="105482"/>
    <lineage>
        <taxon>Eukaryota</taxon>
        <taxon>Fungi</taxon>
        <taxon>Dikarya</taxon>
        <taxon>Ascomycota</taxon>
        <taxon>Pezizomycotina</taxon>
        <taxon>Sordariomycetes</taxon>
        <taxon>Sordariomycetidae</taxon>
        <taxon>Diaporthales</taxon>
        <taxon>Diaporthaceae</taxon>
        <taxon>Diaporthe</taxon>
        <taxon>Diaporthe eres species complex</taxon>
    </lineage>
</organism>
<keyword evidence="1" id="KW-0732">Signal</keyword>